<dbReference type="InterPro" id="IPR012132">
    <property type="entry name" value="GMC_OxRdtase"/>
</dbReference>
<dbReference type="EC" id="1.1.99.1" evidence="9"/>
<dbReference type="GO" id="GO:0019285">
    <property type="term" value="P:glycine betaine biosynthetic process from choline"/>
    <property type="evidence" value="ECO:0007669"/>
    <property type="project" value="TreeGrafter"/>
</dbReference>
<dbReference type="InterPro" id="IPR000172">
    <property type="entry name" value="GMC_OxRdtase_N"/>
</dbReference>
<dbReference type="EMBL" id="FWFO01000008">
    <property type="protein sequence ID" value="SLN73312.1"/>
    <property type="molecule type" value="Genomic_DNA"/>
</dbReference>
<dbReference type="Gene3D" id="3.30.560.10">
    <property type="entry name" value="Glucose Oxidase, domain 3"/>
    <property type="match status" value="1"/>
</dbReference>
<sequence>MTTEYDFIVVGSGSAGAIIAARLAEAGTSRVLLLEAGPKDNSLLFHVPAAMRYAYNASKYNWNYETEPEPYLNNRVLVQPRGKVLGGSSSINGQLYLRGHPMDYEGWAEGGAQGWSYAEVLPYFQRLETRVDGSNAYQGTGGKIRASTMGSENPLTQAFLLAGREAGYLSTDDVNGGQQDGFGYLPKNVADGRRSSTAQCYLRNPPANLDIQTGCNVRNLIVQGKTVKGVRYVQNGQTKTAAARAEVILSAGAFNSPLILMHSGIGPAEQLRAQGVEVVHDLPGVGENLMDHPLTSLQVKCTQPVTLYKHLNLFSQAKGAVEWALTRKGLLANNHFDAVCFIRTKAGVRFPNMQIALFQIAVAEGSADFIKEHAFQLQFTNQRPQSRGYVRLASNDPFAAPRIRYNMLEHDDDVEELKAGLRLSRELTRQPSLAAFTSDEIFPGVQVQDDAEIEAWLRQNCHSSYHPSGTCKMGIDRMAVVDPECRVHGIANLRVADASIMPVIPSANLNCPTMMIGEKASDIILGKAPLPPSNLPYFQDPNWETSQR</sequence>
<protein>
    <submittedName>
        <fullName evidence="9">Oxygen-dependent choline dehydrogenase</fullName>
        <ecNumber evidence="9">1.1.99.1</ecNumber>
    </submittedName>
</protein>
<evidence type="ECO:0000259" key="8">
    <source>
        <dbReference type="PROSITE" id="PS00624"/>
    </source>
</evidence>
<evidence type="ECO:0000256" key="1">
    <source>
        <dbReference type="ARBA" id="ARBA00001974"/>
    </source>
</evidence>
<feature type="binding site" evidence="5">
    <location>
        <position position="217"/>
    </location>
    <ligand>
        <name>FAD</name>
        <dbReference type="ChEBI" id="CHEBI:57692"/>
    </ligand>
</feature>
<evidence type="ECO:0000256" key="6">
    <source>
        <dbReference type="RuleBase" id="RU003968"/>
    </source>
</evidence>
<dbReference type="AlphaFoldDB" id="A0A1Y5TUK3"/>
<dbReference type="InterPro" id="IPR007867">
    <property type="entry name" value="GMC_OxRtase_C"/>
</dbReference>
<evidence type="ECO:0000256" key="2">
    <source>
        <dbReference type="ARBA" id="ARBA00010790"/>
    </source>
</evidence>
<evidence type="ECO:0000259" key="7">
    <source>
        <dbReference type="PROSITE" id="PS00623"/>
    </source>
</evidence>
<dbReference type="GO" id="GO:0016020">
    <property type="term" value="C:membrane"/>
    <property type="evidence" value="ECO:0007669"/>
    <property type="project" value="TreeGrafter"/>
</dbReference>
<dbReference type="PANTHER" id="PTHR11552">
    <property type="entry name" value="GLUCOSE-METHANOL-CHOLINE GMC OXIDOREDUCTASE"/>
    <property type="match status" value="1"/>
</dbReference>
<dbReference type="Proteomes" id="UP000193077">
    <property type="component" value="Unassembled WGS sequence"/>
</dbReference>
<accession>A0A1Y5TUK3</accession>
<keyword evidence="10" id="KW-1185">Reference proteome</keyword>
<dbReference type="SUPFAM" id="SSF54373">
    <property type="entry name" value="FAD-linked reductases, C-terminal domain"/>
    <property type="match status" value="1"/>
</dbReference>
<dbReference type="Pfam" id="PF00732">
    <property type="entry name" value="GMC_oxred_N"/>
    <property type="match status" value="1"/>
</dbReference>
<evidence type="ECO:0000256" key="3">
    <source>
        <dbReference type="ARBA" id="ARBA00022630"/>
    </source>
</evidence>
<dbReference type="PROSITE" id="PS00624">
    <property type="entry name" value="GMC_OXRED_2"/>
    <property type="match status" value="1"/>
</dbReference>
<keyword evidence="3 6" id="KW-0285">Flavoprotein</keyword>
<feature type="domain" description="Glucose-methanol-choline oxidoreductase N-terminal" evidence="7">
    <location>
        <begin position="82"/>
        <end position="105"/>
    </location>
</feature>
<dbReference type="RefSeq" id="WP_133057691.1">
    <property type="nucleotide sequence ID" value="NZ_FWFO01000008.1"/>
</dbReference>
<reference evidence="9 10" key="1">
    <citation type="submission" date="2017-03" db="EMBL/GenBank/DDBJ databases">
        <authorList>
            <person name="Afonso C.L."/>
            <person name="Miller P.J."/>
            <person name="Scott M.A."/>
            <person name="Spackman E."/>
            <person name="Goraichik I."/>
            <person name="Dimitrov K.M."/>
            <person name="Suarez D.L."/>
            <person name="Swayne D.E."/>
        </authorList>
    </citation>
    <scope>NUCLEOTIDE SEQUENCE [LARGE SCALE GENOMIC DNA]</scope>
    <source>
        <strain evidence="9 10">CECT 7639</strain>
    </source>
</reference>
<evidence type="ECO:0000313" key="10">
    <source>
        <dbReference type="Proteomes" id="UP000193077"/>
    </source>
</evidence>
<comment type="cofactor">
    <cofactor evidence="1 5">
        <name>FAD</name>
        <dbReference type="ChEBI" id="CHEBI:57692"/>
    </cofactor>
</comment>
<feature type="binding site" evidence="5">
    <location>
        <position position="84"/>
    </location>
    <ligand>
        <name>FAD</name>
        <dbReference type="ChEBI" id="CHEBI:57692"/>
    </ligand>
</feature>
<dbReference type="Gene3D" id="3.50.50.60">
    <property type="entry name" value="FAD/NAD(P)-binding domain"/>
    <property type="match status" value="1"/>
</dbReference>
<keyword evidence="4 5" id="KW-0274">FAD</keyword>
<dbReference type="PIRSF" id="PIRSF000137">
    <property type="entry name" value="Alcohol_oxidase"/>
    <property type="match status" value="1"/>
</dbReference>
<name>A0A1Y5TUK3_9RHOB</name>
<dbReference type="PANTHER" id="PTHR11552:SF147">
    <property type="entry name" value="CHOLINE DEHYDROGENASE, MITOCHONDRIAL"/>
    <property type="match status" value="1"/>
</dbReference>
<gene>
    <name evidence="9" type="primary">betA_2</name>
    <name evidence="9" type="ORF">TRL7639_04402</name>
</gene>
<evidence type="ECO:0000313" key="9">
    <source>
        <dbReference type="EMBL" id="SLN73312.1"/>
    </source>
</evidence>
<dbReference type="GO" id="GO:0008812">
    <property type="term" value="F:choline dehydrogenase activity"/>
    <property type="evidence" value="ECO:0007669"/>
    <property type="project" value="UniProtKB-EC"/>
</dbReference>
<evidence type="ECO:0000256" key="4">
    <source>
        <dbReference type="ARBA" id="ARBA00022827"/>
    </source>
</evidence>
<dbReference type="Pfam" id="PF05199">
    <property type="entry name" value="GMC_oxred_C"/>
    <property type="match status" value="1"/>
</dbReference>
<dbReference type="NCBIfam" id="NF002550">
    <property type="entry name" value="PRK02106.1"/>
    <property type="match status" value="1"/>
</dbReference>
<dbReference type="InterPro" id="IPR036188">
    <property type="entry name" value="FAD/NAD-bd_sf"/>
</dbReference>
<feature type="domain" description="Glucose-methanol-choline oxidoreductase N-terminal" evidence="8">
    <location>
        <begin position="252"/>
        <end position="266"/>
    </location>
</feature>
<organism evidence="9 10">
    <name type="scientific">Falsiruegeria litorea R37</name>
    <dbReference type="NCBI Taxonomy" id="1200284"/>
    <lineage>
        <taxon>Bacteria</taxon>
        <taxon>Pseudomonadati</taxon>
        <taxon>Pseudomonadota</taxon>
        <taxon>Alphaproteobacteria</taxon>
        <taxon>Rhodobacterales</taxon>
        <taxon>Roseobacteraceae</taxon>
        <taxon>Falsiruegeria</taxon>
    </lineage>
</organism>
<evidence type="ECO:0000256" key="5">
    <source>
        <dbReference type="PIRSR" id="PIRSR000137-2"/>
    </source>
</evidence>
<dbReference type="GO" id="GO:0050660">
    <property type="term" value="F:flavin adenine dinucleotide binding"/>
    <property type="evidence" value="ECO:0007669"/>
    <property type="project" value="InterPro"/>
</dbReference>
<proteinExistence type="inferred from homology"/>
<dbReference type="OrthoDB" id="9785276at2"/>
<dbReference type="SUPFAM" id="SSF51905">
    <property type="entry name" value="FAD/NAD(P)-binding domain"/>
    <property type="match status" value="1"/>
</dbReference>
<dbReference type="PROSITE" id="PS00623">
    <property type="entry name" value="GMC_OXRED_1"/>
    <property type="match status" value="1"/>
</dbReference>
<keyword evidence="9" id="KW-0560">Oxidoreductase</keyword>
<comment type="similarity">
    <text evidence="2 6">Belongs to the GMC oxidoreductase family.</text>
</comment>